<evidence type="ECO:0008006" key="3">
    <source>
        <dbReference type="Google" id="ProtNLM"/>
    </source>
</evidence>
<dbReference type="AlphaFoldDB" id="A0A644TX89"/>
<dbReference type="PIRSF" id="PIRSF005636">
    <property type="entry name" value="McrD"/>
    <property type="match status" value="1"/>
</dbReference>
<accession>A0A644TX89</accession>
<evidence type="ECO:0000313" key="2">
    <source>
        <dbReference type="EMBL" id="MPL71540.1"/>
    </source>
</evidence>
<organism evidence="2">
    <name type="scientific">bioreactor metagenome</name>
    <dbReference type="NCBI Taxonomy" id="1076179"/>
    <lineage>
        <taxon>unclassified sequences</taxon>
        <taxon>metagenomes</taxon>
        <taxon>ecological metagenomes</taxon>
    </lineage>
</organism>
<dbReference type="Pfam" id="PF02505">
    <property type="entry name" value="MCR_D"/>
    <property type="match status" value="1"/>
</dbReference>
<dbReference type="EMBL" id="VSSQ01000060">
    <property type="protein sequence ID" value="MPL71540.1"/>
    <property type="molecule type" value="Genomic_DNA"/>
</dbReference>
<sequence length="157" mass="17561">MTETRYPQLRIVPTRFLNPETTEVLLEKICAIDGIRRLVLNGPNLPATVPYGPARGEVNDNSHRRIIKVCGEDYLLHVQVGAILLELEDASVIPLVKAACDEVFADKFPYGITEGVYMRSNMTTTDYAKYGIVDDKRILGMSDPKSKQRPIILQGTK</sequence>
<evidence type="ECO:0000256" key="1">
    <source>
        <dbReference type="ARBA" id="ARBA00022994"/>
    </source>
</evidence>
<proteinExistence type="predicted"/>
<reference evidence="2" key="1">
    <citation type="submission" date="2019-08" db="EMBL/GenBank/DDBJ databases">
        <authorList>
            <person name="Kucharzyk K."/>
            <person name="Murdoch R.W."/>
            <person name="Higgins S."/>
            <person name="Loffler F."/>
        </authorList>
    </citation>
    <scope>NUCLEOTIDE SEQUENCE</scope>
</reference>
<comment type="caution">
    <text evidence="2">The sequence shown here is derived from an EMBL/GenBank/DDBJ whole genome shotgun (WGS) entry which is preliminary data.</text>
</comment>
<gene>
    <name evidence="2" type="ORF">SDC9_17317</name>
</gene>
<dbReference type="GO" id="GO:0015948">
    <property type="term" value="P:methanogenesis"/>
    <property type="evidence" value="ECO:0007669"/>
    <property type="project" value="UniProtKB-KW"/>
</dbReference>
<dbReference type="InterPro" id="IPR003901">
    <property type="entry name" value="Me_CoM_Rdtase_D"/>
</dbReference>
<keyword evidence="1" id="KW-0484">Methanogenesis</keyword>
<dbReference type="NCBIfam" id="TIGR03260">
    <property type="entry name" value="met_CoM_red_D"/>
    <property type="match status" value="1"/>
</dbReference>
<name>A0A644TX89_9ZZZZ</name>
<protein>
    <recommendedName>
        <fullName evidence="3">Methyl-coenzyme M reductase operon protein D</fullName>
    </recommendedName>
</protein>